<name>A0A2N5CCV9_9BURK</name>
<feature type="compositionally biased region" description="Polar residues" evidence="4">
    <location>
        <begin position="1"/>
        <end position="22"/>
    </location>
</feature>
<dbReference type="GO" id="GO:0003677">
    <property type="term" value="F:DNA binding"/>
    <property type="evidence" value="ECO:0007669"/>
    <property type="project" value="UniProtKB-KW"/>
</dbReference>
<evidence type="ECO:0000313" key="6">
    <source>
        <dbReference type="EMBL" id="PLQ00015.1"/>
    </source>
</evidence>
<dbReference type="InterPro" id="IPR036390">
    <property type="entry name" value="WH_DNA-bd_sf"/>
</dbReference>
<dbReference type="OrthoDB" id="9807069at2"/>
<dbReference type="SUPFAM" id="SSF46785">
    <property type="entry name" value="Winged helix' DNA-binding domain"/>
    <property type="match status" value="1"/>
</dbReference>
<feature type="domain" description="HTH hxlR-type" evidence="5">
    <location>
        <begin position="18"/>
        <end position="126"/>
    </location>
</feature>
<dbReference type="EMBL" id="PJRP01000005">
    <property type="protein sequence ID" value="PLQ00015.1"/>
    <property type="molecule type" value="Genomic_DNA"/>
</dbReference>
<dbReference type="PROSITE" id="PS51118">
    <property type="entry name" value="HTH_HXLR"/>
    <property type="match status" value="1"/>
</dbReference>
<dbReference type="InterPro" id="IPR036388">
    <property type="entry name" value="WH-like_DNA-bd_sf"/>
</dbReference>
<keyword evidence="3" id="KW-0804">Transcription</keyword>
<dbReference type="PANTHER" id="PTHR33204">
    <property type="entry name" value="TRANSCRIPTIONAL REGULATOR, MARR FAMILY"/>
    <property type="match status" value="1"/>
</dbReference>
<evidence type="ECO:0000313" key="7">
    <source>
        <dbReference type="Proteomes" id="UP000234341"/>
    </source>
</evidence>
<accession>A0A2N5CCV9</accession>
<dbReference type="InterPro" id="IPR002577">
    <property type="entry name" value="HTH_HxlR"/>
</dbReference>
<evidence type="ECO:0000256" key="2">
    <source>
        <dbReference type="ARBA" id="ARBA00023125"/>
    </source>
</evidence>
<keyword evidence="2" id="KW-0238">DNA-binding</keyword>
<dbReference type="PANTHER" id="PTHR33204:SF18">
    <property type="entry name" value="TRANSCRIPTIONAL REGULATORY PROTEIN"/>
    <property type="match status" value="1"/>
</dbReference>
<dbReference type="Gene3D" id="1.10.10.10">
    <property type="entry name" value="Winged helix-like DNA-binding domain superfamily/Winged helix DNA-binding domain"/>
    <property type="match status" value="1"/>
</dbReference>
<dbReference type="Pfam" id="PF01638">
    <property type="entry name" value="HxlR"/>
    <property type="match status" value="1"/>
</dbReference>
<sequence>MDKAMSQTYPPTSAPTSCSKPESPQEDIRLIGRALDIVGDAWTLLIVREALAGTTRFGQFQRHLGLGPNILAARLRALIEHGVLTTQASCQRADWSDYVLTEKGARLQTVLAALREWGGDHCVAAGDHGAPMREAQ</sequence>
<evidence type="ECO:0000256" key="4">
    <source>
        <dbReference type="SAM" id="MobiDB-lite"/>
    </source>
</evidence>
<gene>
    <name evidence="6" type="ORF">CYJ10_13395</name>
</gene>
<dbReference type="Proteomes" id="UP000234341">
    <property type="component" value="Unassembled WGS sequence"/>
</dbReference>
<comment type="caution">
    <text evidence="6">The sequence shown here is derived from an EMBL/GenBank/DDBJ whole genome shotgun (WGS) entry which is preliminary data.</text>
</comment>
<organism evidence="6 7">
    <name type="scientific">Cupriavidus pauculus</name>
    <dbReference type="NCBI Taxonomy" id="82633"/>
    <lineage>
        <taxon>Bacteria</taxon>
        <taxon>Pseudomonadati</taxon>
        <taxon>Pseudomonadota</taxon>
        <taxon>Betaproteobacteria</taxon>
        <taxon>Burkholderiales</taxon>
        <taxon>Burkholderiaceae</taxon>
        <taxon>Cupriavidus</taxon>
    </lineage>
</organism>
<protein>
    <submittedName>
        <fullName evidence="6">Transcriptional regulator</fullName>
    </submittedName>
</protein>
<evidence type="ECO:0000256" key="1">
    <source>
        <dbReference type="ARBA" id="ARBA00023015"/>
    </source>
</evidence>
<keyword evidence="1" id="KW-0805">Transcription regulation</keyword>
<reference evidence="6 7" key="1">
    <citation type="submission" date="2017-12" db="EMBL/GenBank/DDBJ databases">
        <title>Genome sequence of the active heterotrophic nitrifier-denitrifier, Cupriavidus pauculus UM1.</title>
        <authorList>
            <person name="Putonti C."/>
            <person name="Castignetti D."/>
        </authorList>
    </citation>
    <scope>NUCLEOTIDE SEQUENCE [LARGE SCALE GENOMIC DNA]</scope>
    <source>
        <strain evidence="6 7">UM1</strain>
    </source>
</reference>
<dbReference type="AlphaFoldDB" id="A0A2N5CCV9"/>
<evidence type="ECO:0000256" key="3">
    <source>
        <dbReference type="ARBA" id="ARBA00023163"/>
    </source>
</evidence>
<proteinExistence type="predicted"/>
<evidence type="ECO:0000259" key="5">
    <source>
        <dbReference type="PROSITE" id="PS51118"/>
    </source>
</evidence>
<feature type="region of interest" description="Disordered" evidence="4">
    <location>
        <begin position="1"/>
        <end position="23"/>
    </location>
</feature>